<accession>A0A1H2GRK4</accession>
<sequence>MKTALLIILVLLLTGLAVLALLINRWRNSPHGRLSLAAAIIGKLADWQAASGDKSPQAMRASRDKSIGFFIARPAGVHAVRDLDIPGPGVALPVRIYTPQASLAALPIIIYFHGGGWVLGNLHSHDNLCRTLAAKTSAIVVSVDYRLAPENPFPAALDDAVAALHWVAAHAPTFNGDSTRIALAGDSAGGNLAAALSLQAREQQGPAIAAQALLYPAVDLSNLDRPSILQFAQGLFLTRERMDWFIDQYVPDQAMRSSPLVSPLLAGNHQHLPPALIITAGLDPLRDEGEAYAAALEQAGVATRLTRIEGVIHGFASMDRWFPEASQATDLIAGFLREQFSKVAAQSGKN</sequence>
<evidence type="ECO:0000256" key="1">
    <source>
        <dbReference type="ARBA" id="ARBA00010515"/>
    </source>
</evidence>
<dbReference type="Proteomes" id="UP000243232">
    <property type="component" value="Chromosome I"/>
</dbReference>
<dbReference type="PANTHER" id="PTHR48081">
    <property type="entry name" value="AB HYDROLASE SUPERFAMILY PROTEIN C4A8.06C"/>
    <property type="match status" value="1"/>
</dbReference>
<gene>
    <name evidence="5" type="ORF">SAMN05216296_2480</name>
</gene>
<dbReference type="AlphaFoldDB" id="A0A1H2GRK4"/>
<dbReference type="InterPro" id="IPR013094">
    <property type="entry name" value="AB_hydrolase_3"/>
</dbReference>
<dbReference type="GO" id="GO:0016787">
    <property type="term" value="F:hydrolase activity"/>
    <property type="evidence" value="ECO:0007669"/>
    <property type="project" value="UniProtKB-KW"/>
</dbReference>
<evidence type="ECO:0000256" key="3">
    <source>
        <dbReference type="PROSITE-ProRule" id="PRU10038"/>
    </source>
</evidence>
<keyword evidence="6" id="KW-1185">Reference proteome</keyword>
<dbReference type="InterPro" id="IPR033140">
    <property type="entry name" value="Lipase_GDXG_put_SER_AS"/>
</dbReference>
<dbReference type="PROSITE" id="PS01174">
    <property type="entry name" value="LIPASE_GDXG_SER"/>
    <property type="match status" value="1"/>
</dbReference>
<dbReference type="FunFam" id="3.40.50.1820:FF:000089">
    <property type="entry name" value="Alpha/beta hydrolase"/>
    <property type="match status" value="1"/>
</dbReference>
<evidence type="ECO:0000259" key="4">
    <source>
        <dbReference type="Pfam" id="PF07859"/>
    </source>
</evidence>
<dbReference type="STRING" id="364197.SAMN05216296_2480"/>
<dbReference type="OrthoDB" id="9806180at2"/>
<evidence type="ECO:0000313" key="6">
    <source>
        <dbReference type="Proteomes" id="UP000243232"/>
    </source>
</evidence>
<name>A0A1H2GRK4_9PSED</name>
<dbReference type="EMBL" id="LT629785">
    <property type="protein sequence ID" value="SDU22089.1"/>
    <property type="molecule type" value="Genomic_DNA"/>
</dbReference>
<comment type="similarity">
    <text evidence="1">Belongs to the 'GDXG' lipolytic enzyme family.</text>
</comment>
<dbReference type="RefSeq" id="WP_090195732.1">
    <property type="nucleotide sequence ID" value="NZ_LT629785.1"/>
</dbReference>
<dbReference type="InterPro" id="IPR050300">
    <property type="entry name" value="GDXG_lipolytic_enzyme"/>
</dbReference>
<feature type="active site" evidence="3">
    <location>
        <position position="187"/>
    </location>
</feature>
<reference evidence="6" key="1">
    <citation type="submission" date="2016-10" db="EMBL/GenBank/DDBJ databases">
        <authorList>
            <person name="Varghese N."/>
            <person name="Submissions S."/>
        </authorList>
    </citation>
    <scope>NUCLEOTIDE SEQUENCE [LARGE SCALE GENOMIC DNA]</scope>
    <source>
        <strain evidence="6">DSM 17875</strain>
    </source>
</reference>
<dbReference type="PROSITE" id="PS01173">
    <property type="entry name" value="LIPASE_GDXG_HIS"/>
    <property type="match status" value="1"/>
</dbReference>
<proteinExistence type="inferred from homology"/>
<protein>
    <submittedName>
        <fullName evidence="5">Acetyl esterase</fullName>
    </submittedName>
</protein>
<dbReference type="Gene3D" id="3.40.50.1820">
    <property type="entry name" value="alpha/beta hydrolase"/>
    <property type="match status" value="1"/>
</dbReference>
<keyword evidence="2" id="KW-0378">Hydrolase</keyword>
<dbReference type="Pfam" id="PF07859">
    <property type="entry name" value="Abhydrolase_3"/>
    <property type="match status" value="1"/>
</dbReference>
<dbReference type="InterPro" id="IPR002168">
    <property type="entry name" value="Lipase_GDXG_HIS_AS"/>
</dbReference>
<dbReference type="InterPro" id="IPR029058">
    <property type="entry name" value="AB_hydrolase_fold"/>
</dbReference>
<dbReference type="SUPFAM" id="SSF53474">
    <property type="entry name" value="alpha/beta-Hydrolases"/>
    <property type="match status" value="1"/>
</dbReference>
<organism evidence="5 6">
    <name type="scientific">Pseudomonas pohangensis</name>
    <dbReference type="NCBI Taxonomy" id="364197"/>
    <lineage>
        <taxon>Bacteria</taxon>
        <taxon>Pseudomonadati</taxon>
        <taxon>Pseudomonadota</taxon>
        <taxon>Gammaproteobacteria</taxon>
        <taxon>Pseudomonadales</taxon>
        <taxon>Pseudomonadaceae</taxon>
        <taxon>Pseudomonas</taxon>
    </lineage>
</organism>
<evidence type="ECO:0000313" key="5">
    <source>
        <dbReference type="EMBL" id="SDU22089.1"/>
    </source>
</evidence>
<dbReference type="PANTHER" id="PTHR48081:SF8">
    <property type="entry name" value="ALPHA_BETA HYDROLASE FOLD-3 DOMAIN-CONTAINING PROTEIN-RELATED"/>
    <property type="match status" value="1"/>
</dbReference>
<feature type="domain" description="Alpha/beta hydrolase fold-3" evidence="4">
    <location>
        <begin position="109"/>
        <end position="316"/>
    </location>
</feature>
<evidence type="ECO:0000256" key="2">
    <source>
        <dbReference type="ARBA" id="ARBA00022801"/>
    </source>
</evidence>